<reference evidence="2" key="1">
    <citation type="journal article" date="2020" name="mSystems">
        <title>Genome- and Community-Level Interaction Insights into Carbon Utilization and Element Cycling Functions of Hydrothermarchaeota in Hydrothermal Sediment.</title>
        <authorList>
            <person name="Zhou Z."/>
            <person name="Liu Y."/>
            <person name="Xu W."/>
            <person name="Pan J."/>
            <person name="Luo Z.H."/>
            <person name="Li M."/>
        </authorList>
    </citation>
    <scope>NUCLEOTIDE SEQUENCE [LARGE SCALE GENOMIC DNA]</scope>
    <source>
        <strain evidence="2">SpSt-1217</strain>
    </source>
</reference>
<feature type="transmembrane region" description="Helical" evidence="1">
    <location>
        <begin position="118"/>
        <end position="136"/>
    </location>
</feature>
<dbReference type="AlphaFoldDB" id="A0A831LMW5"/>
<comment type="caution">
    <text evidence="2">The sequence shown here is derived from an EMBL/GenBank/DDBJ whole genome shotgun (WGS) entry which is preliminary data.</text>
</comment>
<organism evidence="2">
    <name type="scientific">Mariniphaga anaerophila</name>
    <dbReference type="NCBI Taxonomy" id="1484053"/>
    <lineage>
        <taxon>Bacteria</taxon>
        <taxon>Pseudomonadati</taxon>
        <taxon>Bacteroidota</taxon>
        <taxon>Bacteroidia</taxon>
        <taxon>Marinilabiliales</taxon>
        <taxon>Prolixibacteraceae</taxon>
        <taxon>Mariniphaga</taxon>
    </lineage>
</organism>
<accession>A0A831LMW5</accession>
<feature type="transmembrane region" description="Helical" evidence="1">
    <location>
        <begin position="64"/>
        <end position="85"/>
    </location>
</feature>
<keyword evidence="1" id="KW-0472">Membrane</keyword>
<proteinExistence type="predicted"/>
<name>A0A831LMW5_9BACT</name>
<dbReference type="EMBL" id="DSDK01000105">
    <property type="protein sequence ID" value="HDR50343.1"/>
    <property type="molecule type" value="Genomic_DNA"/>
</dbReference>
<gene>
    <name evidence="2" type="ORF">ENN90_01810</name>
</gene>
<feature type="transmembrane region" description="Helical" evidence="1">
    <location>
        <begin position="32"/>
        <end position="52"/>
    </location>
</feature>
<keyword evidence="1" id="KW-0812">Transmembrane</keyword>
<sequence length="137" mass="15812">MMKQIGYKYEFFLPFIAAVLFFFTRKVPLPEVIYTVFAILIAIWYFPLRLVLGDFLKKGDSKSSFVTISASIVSVLIAAISVVLLHHAESFVFKTTFQLLSILNVFLIYYFHFTNREARLFFSHLGFLFLTSVVFVG</sequence>
<keyword evidence="1" id="KW-1133">Transmembrane helix</keyword>
<evidence type="ECO:0000313" key="2">
    <source>
        <dbReference type="EMBL" id="HDR50343.1"/>
    </source>
</evidence>
<evidence type="ECO:0000256" key="1">
    <source>
        <dbReference type="SAM" id="Phobius"/>
    </source>
</evidence>
<feature type="transmembrane region" description="Helical" evidence="1">
    <location>
        <begin position="7"/>
        <end position="26"/>
    </location>
</feature>
<dbReference type="Proteomes" id="UP000886047">
    <property type="component" value="Unassembled WGS sequence"/>
</dbReference>
<feature type="transmembrane region" description="Helical" evidence="1">
    <location>
        <begin position="91"/>
        <end position="111"/>
    </location>
</feature>
<protein>
    <submittedName>
        <fullName evidence="2">Uncharacterized protein</fullName>
    </submittedName>
</protein>